<accession>A0A918RXC7</accession>
<dbReference type="GO" id="GO:0009279">
    <property type="term" value="C:cell outer membrane"/>
    <property type="evidence" value="ECO:0007669"/>
    <property type="project" value="UniProtKB-SubCell"/>
</dbReference>
<organism evidence="9 10">
    <name type="scientific">Arenicella chitinivorans</name>
    <dbReference type="NCBI Taxonomy" id="1329800"/>
    <lineage>
        <taxon>Bacteria</taxon>
        <taxon>Pseudomonadati</taxon>
        <taxon>Pseudomonadota</taxon>
        <taxon>Gammaproteobacteria</taxon>
        <taxon>Arenicellales</taxon>
        <taxon>Arenicellaceae</taxon>
        <taxon>Arenicella</taxon>
    </lineage>
</organism>
<gene>
    <name evidence="9" type="ORF">GCM10008090_23200</name>
</gene>
<feature type="chain" id="PRO_5038056350" description="Right handed beta helix domain-containing protein" evidence="8">
    <location>
        <begin position="22"/>
        <end position="457"/>
    </location>
</feature>
<evidence type="ECO:0000256" key="4">
    <source>
        <dbReference type="ARBA" id="ARBA00022525"/>
    </source>
</evidence>
<keyword evidence="5 8" id="KW-0732">Signal</keyword>
<dbReference type="InterPro" id="IPR011050">
    <property type="entry name" value="Pectin_lyase_fold/virulence"/>
</dbReference>
<evidence type="ECO:0000256" key="3">
    <source>
        <dbReference type="ARBA" id="ARBA00004613"/>
    </source>
</evidence>
<keyword evidence="7" id="KW-0998">Cell outer membrane</keyword>
<evidence type="ECO:0000313" key="10">
    <source>
        <dbReference type="Proteomes" id="UP000614811"/>
    </source>
</evidence>
<evidence type="ECO:0000313" key="9">
    <source>
        <dbReference type="EMBL" id="GHA12879.1"/>
    </source>
</evidence>
<dbReference type="AlphaFoldDB" id="A0A918RXC7"/>
<evidence type="ECO:0000256" key="1">
    <source>
        <dbReference type="ARBA" id="ARBA00004196"/>
    </source>
</evidence>
<comment type="subcellular location">
    <subcellularLocation>
        <location evidence="1">Cell envelope</location>
    </subcellularLocation>
    <subcellularLocation>
        <location evidence="2">Cell outer membrane</location>
    </subcellularLocation>
    <subcellularLocation>
        <location evidence="3">Secreted</location>
    </subcellularLocation>
</comment>
<dbReference type="EMBL" id="BMXA01000004">
    <property type="protein sequence ID" value="GHA12879.1"/>
    <property type="molecule type" value="Genomic_DNA"/>
</dbReference>
<evidence type="ECO:0000256" key="2">
    <source>
        <dbReference type="ARBA" id="ARBA00004442"/>
    </source>
</evidence>
<dbReference type="Pfam" id="PF02415">
    <property type="entry name" value="Chlam_PMP"/>
    <property type="match status" value="1"/>
</dbReference>
<evidence type="ECO:0000256" key="8">
    <source>
        <dbReference type="SAM" id="SignalP"/>
    </source>
</evidence>
<keyword evidence="10" id="KW-1185">Reference proteome</keyword>
<evidence type="ECO:0000256" key="6">
    <source>
        <dbReference type="ARBA" id="ARBA00023136"/>
    </source>
</evidence>
<dbReference type="GO" id="GO:0005576">
    <property type="term" value="C:extracellular region"/>
    <property type="evidence" value="ECO:0007669"/>
    <property type="project" value="UniProtKB-SubCell"/>
</dbReference>
<sequence length="457" mass="47912">MRITRYLLLITLCSFIQEAGAATLTATSFDGPGCNLIEAVTATENDTAGTGPCAGSVTGVFGDDTILLTSSQPYVASTLHAAPDLSLPVIRDNLTVIGDGAIKTITRDVSAPNLRLFLLVSGARLTLKNIKFSNFKVRDDTFSQGAVVRGQGDLIVTLEDTVFEGNSADISGGAINLFGSASDQVAKLSVDRSAFVGNSALSSPVVPRVTLGAAIEIQNYFELVIRNSTFSANEADGCGAIAWNGNSNFVELVNNTFSGNTAKTLAGAICGTSRDGNGKVWIANNIIAGNISTGAARSDVYFSYSLLDDVVVVNNNLLGDATSNVINGYNSLFPIVDSVDGNILGYSDAATPLALDEIIQPLTEQQGMPFHPVPRTSPAVDTGTLGTYIPGDVFSVWHAGCRGTSKTLIPSFDLHPDQLNQPRPVGSACDIGAIEYRDESSCYVVKTSGEKVVAFCL</sequence>
<keyword evidence="4" id="KW-0964">Secreted</keyword>
<evidence type="ECO:0008006" key="11">
    <source>
        <dbReference type="Google" id="ProtNLM"/>
    </source>
</evidence>
<dbReference type="Proteomes" id="UP000614811">
    <property type="component" value="Unassembled WGS sequence"/>
</dbReference>
<proteinExistence type="predicted"/>
<protein>
    <recommendedName>
        <fullName evidence="11">Right handed beta helix domain-containing protein</fullName>
    </recommendedName>
</protein>
<reference evidence="9" key="2">
    <citation type="submission" date="2020-09" db="EMBL/GenBank/DDBJ databases">
        <authorList>
            <person name="Sun Q."/>
            <person name="Kim S."/>
        </authorList>
    </citation>
    <scope>NUCLEOTIDE SEQUENCE</scope>
    <source>
        <strain evidence="9">KCTC 12711</strain>
    </source>
</reference>
<feature type="signal peptide" evidence="8">
    <location>
        <begin position="1"/>
        <end position="21"/>
    </location>
</feature>
<dbReference type="RefSeq" id="WP_189401257.1">
    <property type="nucleotide sequence ID" value="NZ_BMXA01000004.1"/>
</dbReference>
<name>A0A918RXC7_9GAMM</name>
<reference evidence="9" key="1">
    <citation type="journal article" date="2014" name="Int. J. Syst. Evol. Microbiol.">
        <title>Complete genome sequence of Corynebacterium casei LMG S-19264T (=DSM 44701T), isolated from a smear-ripened cheese.</title>
        <authorList>
            <consortium name="US DOE Joint Genome Institute (JGI-PGF)"/>
            <person name="Walter F."/>
            <person name="Albersmeier A."/>
            <person name="Kalinowski J."/>
            <person name="Ruckert C."/>
        </authorList>
    </citation>
    <scope>NUCLEOTIDE SEQUENCE</scope>
    <source>
        <strain evidence="9">KCTC 12711</strain>
    </source>
</reference>
<keyword evidence="6" id="KW-0472">Membrane</keyword>
<evidence type="ECO:0000256" key="7">
    <source>
        <dbReference type="ARBA" id="ARBA00023237"/>
    </source>
</evidence>
<dbReference type="InterPro" id="IPR003368">
    <property type="entry name" value="POMP_repeat"/>
</dbReference>
<dbReference type="SUPFAM" id="SSF51126">
    <property type="entry name" value="Pectin lyase-like"/>
    <property type="match status" value="1"/>
</dbReference>
<evidence type="ECO:0000256" key="5">
    <source>
        <dbReference type="ARBA" id="ARBA00022729"/>
    </source>
</evidence>
<comment type="caution">
    <text evidence="9">The sequence shown here is derived from an EMBL/GenBank/DDBJ whole genome shotgun (WGS) entry which is preliminary data.</text>
</comment>